<organism evidence="1 2">
    <name type="scientific">Operophtera brumata</name>
    <name type="common">Winter moth</name>
    <name type="synonym">Phalaena brumata</name>
    <dbReference type="NCBI Taxonomy" id="104452"/>
    <lineage>
        <taxon>Eukaryota</taxon>
        <taxon>Metazoa</taxon>
        <taxon>Ecdysozoa</taxon>
        <taxon>Arthropoda</taxon>
        <taxon>Hexapoda</taxon>
        <taxon>Insecta</taxon>
        <taxon>Pterygota</taxon>
        <taxon>Neoptera</taxon>
        <taxon>Endopterygota</taxon>
        <taxon>Lepidoptera</taxon>
        <taxon>Glossata</taxon>
        <taxon>Ditrysia</taxon>
        <taxon>Geometroidea</taxon>
        <taxon>Geometridae</taxon>
        <taxon>Larentiinae</taxon>
        <taxon>Operophtera</taxon>
    </lineage>
</organism>
<evidence type="ECO:0000313" key="2">
    <source>
        <dbReference type="Proteomes" id="UP000037510"/>
    </source>
</evidence>
<evidence type="ECO:0000313" key="1">
    <source>
        <dbReference type="EMBL" id="KOB67252.1"/>
    </source>
</evidence>
<comment type="caution">
    <text evidence="1">The sequence shown here is derived from an EMBL/GenBank/DDBJ whole genome shotgun (WGS) entry which is preliminary data.</text>
</comment>
<sequence>MKMYSVVGNKKKVTMESNPTKLKVVGNHCIIRVATNQGDIEVIGNDCRVEVTDNYGTVNFVGGNGFVNIGKRWKGDKVHMMGPCNYLAVAGKKTSQSFEAQAQLSPFSKDLDDVIESFFTFVMR</sequence>
<dbReference type="STRING" id="104452.A0A0L7KVF9"/>
<name>A0A0L7KVF9_OPEBR</name>
<dbReference type="Proteomes" id="UP000037510">
    <property type="component" value="Unassembled WGS sequence"/>
</dbReference>
<gene>
    <name evidence="1" type="ORF">OBRU01_19978</name>
</gene>
<reference evidence="1 2" key="1">
    <citation type="journal article" date="2015" name="Genome Biol. Evol.">
        <title>The genome of winter moth (Operophtera brumata) provides a genomic perspective on sexual dimorphism and phenology.</title>
        <authorList>
            <person name="Derks M.F."/>
            <person name="Smit S."/>
            <person name="Salis L."/>
            <person name="Schijlen E."/>
            <person name="Bossers A."/>
            <person name="Mateman C."/>
            <person name="Pijl A.S."/>
            <person name="de Ridder D."/>
            <person name="Groenen M.A."/>
            <person name="Visser M.E."/>
            <person name="Megens H.J."/>
        </authorList>
    </citation>
    <scope>NUCLEOTIDE SEQUENCE [LARGE SCALE GENOMIC DNA]</scope>
    <source>
        <strain evidence="1">WM2013NL</strain>
        <tissue evidence="1">Head and thorax</tissue>
    </source>
</reference>
<protein>
    <submittedName>
        <fullName evidence="1">Putative poor imd response upon knock-in</fullName>
    </submittedName>
</protein>
<dbReference type="EMBL" id="JTDY01005205">
    <property type="protein sequence ID" value="KOB67252.1"/>
    <property type="molecule type" value="Genomic_DNA"/>
</dbReference>
<keyword evidence="2" id="KW-1185">Reference proteome</keyword>
<proteinExistence type="predicted"/>
<dbReference type="AlphaFoldDB" id="A0A0L7KVF9"/>
<accession>A0A0L7KVF9</accession>